<keyword evidence="13" id="KW-0675">Receptor</keyword>
<dbReference type="InterPro" id="IPR021820">
    <property type="entry name" value="S-locus_recpt_kinase_C"/>
</dbReference>
<keyword evidence="11 19" id="KW-0472">Membrane</keyword>
<evidence type="ECO:0000256" key="14">
    <source>
        <dbReference type="ARBA" id="ARBA00023180"/>
    </source>
</evidence>
<dbReference type="Pfam" id="PF11883">
    <property type="entry name" value="DUF3403"/>
    <property type="match status" value="1"/>
</dbReference>
<reference evidence="23 24" key="1">
    <citation type="journal article" date="2013" name="Genome Biol.">
        <title>The genome sequence of the most widely cultivated cacao type and its use to identify candidate genes regulating pod color.</title>
        <authorList>
            <person name="Motamayor J.C."/>
            <person name="Mockaitis K."/>
            <person name="Schmutz J."/>
            <person name="Haiminen N."/>
            <person name="Iii D.L."/>
            <person name="Cornejo O."/>
            <person name="Findley S.D."/>
            <person name="Zheng P."/>
            <person name="Utro F."/>
            <person name="Royaert S."/>
            <person name="Saski C."/>
            <person name="Jenkins J."/>
            <person name="Podicheti R."/>
            <person name="Zhao M."/>
            <person name="Scheffler B.E."/>
            <person name="Stack J.C."/>
            <person name="Feltus F.A."/>
            <person name="Mustiga G.M."/>
            <person name="Amores F."/>
            <person name="Phillips W."/>
            <person name="Marelli J.P."/>
            <person name="May G.D."/>
            <person name="Shapiro H."/>
            <person name="Ma J."/>
            <person name="Bustamante C.D."/>
            <person name="Schnell R.J."/>
            <person name="Main D."/>
            <person name="Gilbert D."/>
            <person name="Parida L."/>
            <person name="Kuhn D.N."/>
        </authorList>
    </citation>
    <scope>NUCLEOTIDE SEQUENCE [LARGE SCALE GENOMIC DNA]</scope>
    <source>
        <strain evidence="24">cv. Matina 1-6</strain>
    </source>
</reference>
<evidence type="ECO:0000256" key="9">
    <source>
        <dbReference type="ARBA" id="ARBA00022840"/>
    </source>
</evidence>
<evidence type="ECO:0000256" key="13">
    <source>
        <dbReference type="ARBA" id="ARBA00023170"/>
    </source>
</evidence>
<keyword evidence="2 17" id="KW-0723">Serine/threonine-protein kinase</keyword>
<name>A0A061FDW5_THECC</name>
<dbReference type="SUPFAM" id="SSF51110">
    <property type="entry name" value="alpha-D-mannose-specific plant lectins"/>
    <property type="match status" value="1"/>
</dbReference>
<dbReference type="Gene3D" id="1.10.510.10">
    <property type="entry name" value="Transferase(Phosphotransferase) domain 1"/>
    <property type="match status" value="1"/>
</dbReference>
<dbReference type="SMART" id="SM00220">
    <property type="entry name" value="S_TKc"/>
    <property type="match status" value="1"/>
</dbReference>
<evidence type="ECO:0000256" key="11">
    <source>
        <dbReference type="ARBA" id="ARBA00023136"/>
    </source>
</evidence>
<organism evidence="23 24">
    <name type="scientific">Theobroma cacao</name>
    <name type="common">Cacao</name>
    <name type="synonym">Cocoa</name>
    <dbReference type="NCBI Taxonomy" id="3641"/>
    <lineage>
        <taxon>Eukaryota</taxon>
        <taxon>Viridiplantae</taxon>
        <taxon>Streptophyta</taxon>
        <taxon>Embryophyta</taxon>
        <taxon>Tracheophyta</taxon>
        <taxon>Spermatophyta</taxon>
        <taxon>Magnoliopsida</taxon>
        <taxon>eudicotyledons</taxon>
        <taxon>Gunneridae</taxon>
        <taxon>Pentapetalae</taxon>
        <taxon>rosids</taxon>
        <taxon>malvids</taxon>
        <taxon>Malvales</taxon>
        <taxon>Malvaceae</taxon>
        <taxon>Byttnerioideae</taxon>
        <taxon>Theobroma</taxon>
    </lineage>
</organism>
<feature type="compositionally biased region" description="Polar residues" evidence="18">
    <location>
        <begin position="816"/>
        <end position="827"/>
    </location>
</feature>
<dbReference type="AlphaFoldDB" id="A0A061FDW5"/>
<dbReference type="PROSITE" id="PS50927">
    <property type="entry name" value="BULB_LECTIN"/>
    <property type="match status" value="1"/>
</dbReference>
<dbReference type="InterPro" id="IPR000858">
    <property type="entry name" value="S_locus_glycoprot_dom"/>
</dbReference>
<keyword evidence="9 17" id="KW-0067">ATP-binding</keyword>
<dbReference type="SUPFAM" id="SSF56112">
    <property type="entry name" value="Protein kinase-like (PK-like)"/>
    <property type="match status" value="1"/>
</dbReference>
<dbReference type="Pfam" id="PF01453">
    <property type="entry name" value="B_lectin"/>
    <property type="match status" value="1"/>
</dbReference>
<dbReference type="InterPro" id="IPR001480">
    <property type="entry name" value="Bulb-type_lectin_dom"/>
</dbReference>
<comment type="similarity">
    <text evidence="17">Belongs to the protein kinase superfamily. Ser/Thr protein kinase family.</text>
</comment>
<feature type="region of interest" description="Disordered" evidence="18">
    <location>
        <begin position="789"/>
        <end position="827"/>
    </location>
</feature>
<dbReference type="OMA" id="WIWSEAD"/>
<gene>
    <name evidence="23" type="ORF">TCM_031144</name>
</gene>
<feature type="compositionally biased region" description="Low complexity" evidence="18">
    <location>
        <begin position="806"/>
        <end position="815"/>
    </location>
</feature>
<keyword evidence="12" id="KW-1015">Disulfide bond</keyword>
<feature type="domain" description="Bulb-type lectin" evidence="21">
    <location>
        <begin position="25"/>
        <end position="146"/>
    </location>
</feature>
<feature type="domain" description="Apple" evidence="22">
    <location>
        <begin position="350"/>
        <end position="432"/>
    </location>
</feature>
<evidence type="ECO:0000256" key="10">
    <source>
        <dbReference type="ARBA" id="ARBA00022989"/>
    </source>
</evidence>
<dbReference type="GO" id="GO:0106310">
    <property type="term" value="F:protein serine kinase activity"/>
    <property type="evidence" value="ECO:0007669"/>
    <property type="project" value="RHEA"/>
</dbReference>
<dbReference type="GO" id="GO:0007165">
    <property type="term" value="P:signal transduction"/>
    <property type="evidence" value="ECO:0000318"/>
    <property type="project" value="GO_Central"/>
</dbReference>
<proteinExistence type="inferred from homology"/>
<dbReference type="SMART" id="SM00473">
    <property type="entry name" value="PAN_AP"/>
    <property type="match status" value="1"/>
</dbReference>
<evidence type="ECO:0000256" key="2">
    <source>
        <dbReference type="ARBA" id="ARBA00022527"/>
    </source>
</evidence>
<protein>
    <recommendedName>
        <fullName evidence="17">Receptor-like serine/threonine-protein kinase</fullName>
        <ecNumber evidence="17">2.7.11.1</ecNumber>
    </recommendedName>
</protein>
<keyword evidence="14" id="KW-0325">Glycoprotein</keyword>
<dbReference type="GO" id="GO:0004674">
    <property type="term" value="F:protein serine/threonine kinase activity"/>
    <property type="evidence" value="ECO:0000318"/>
    <property type="project" value="GO_Central"/>
</dbReference>
<dbReference type="eggNOG" id="ENOG502QSMT">
    <property type="taxonomic scope" value="Eukaryota"/>
</dbReference>
<dbReference type="Gene3D" id="3.50.4.10">
    <property type="entry name" value="Hepatocyte Growth Factor"/>
    <property type="match status" value="1"/>
</dbReference>
<feature type="transmembrane region" description="Helical" evidence="19">
    <location>
        <begin position="445"/>
        <end position="465"/>
    </location>
</feature>
<evidence type="ECO:0000256" key="16">
    <source>
        <dbReference type="ARBA" id="ARBA00048679"/>
    </source>
</evidence>
<feature type="domain" description="Protein kinase" evidence="20">
    <location>
        <begin position="509"/>
        <end position="786"/>
    </location>
</feature>
<dbReference type="PROSITE" id="PS50011">
    <property type="entry name" value="PROTEIN_KINASE_DOM"/>
    <property type="match status" value="1"/>
</dbReference>
<dbReference type="InterPro" id="IPR008271">
    <property type="entry name" value="Ser/Thr_kinase_AS"/>
</dbReference>
<evidence type="ECO:0000256" key="1">
    <source>
        <dbReference type="ARBA" id="ARBA00004479"/>
    </source>
</evidence>
<dbReference type="FunFam" id="3.50.4.10:FF:000002">
    <property type="entry name" value="G-type lectin S-receptor-like serine/threonine-protein kinase"/>
    <property type="match status" value="1"/>
</dbReference>
<evidence type="ECO:0000256" key="3">
    <source>
        <dbReference type="ARBA" id="ARBA00022553"/>
    </source>
</evidence>
<evidence type="ECO:0000259" key="20">
    <source>
        <dbReference type="PROSITE" id="PS50011"/>
    </source>
</evidence>
<evidence type="ECO:0000256" key="7">
    <source>
        <dbReference type="ARBA" id="ARBA00022741"/>
    </source>
</evidence>
<evidence type="ECO:0000256" key="5">
    <source>
        <dbReference type="ARBA" id="ARBA00022692"/>
    </source>
</evidence>
<keyword evidence="7 17" id="KW-0547">Nucleotide-binding</keyword>
<dbReference type="EMBL" id="CM001885">
    <property type="protein sequence ID" value="EOY12649.1"/>
    <property type="molecule type" value="Genomic_DNA"/>
</dbReference>
<dbReference type="GO" id="GO:0005886">
    <property type="term" value="C:plasma membrane"/>
    <property type="evidence" value="ECO:0000318"/>
    <property type="project" value="GO_Central"/>
</dbReference>
<evidence type="ECO:0000256" key="6">
    <source>
        <dbReference type="ARBA" id="ARBA00022729"/>
    </source>
</evidence>
<keyword evidence="3" id="KW-0597">Phosphoprotein</keyword>
<keyword evidence="4 17" id="KW-0808">Transferase</keyword>
<dbReference type="Gramene" id="EOY12649">
    <property type="protein sequence ID" value="EOY12649"/>
    <property type="gene ID" value="TCM_031144"/>
</dbReference>
<evidence type="ECO:0000313" key="23">
    <source>
        <dbReference type="EMBL" id="EOY12649.1"/>
    </source>
</evidence>
<evidence type="ECO:0000256" key="19">
    <source>
        <dbReference type="SAM" id="Phobius"/>
    </source>
</evidence>
<dbReference type="PROSITE" id="PS50948">
    <property type="entry name" value="PAN"/>
    <property type="match status" value="1"/>
</dbReference>
<dbReference type="Proteomes" id="UP000026915">
    <property type="component" value="Chromosome 7"/>
</dbReference>
<dbReference type="CDD" id="cd14066">
    <property type="entry name" value="STKc_IRAK"/>
    <property type="match status" value="1"/>
</dbReference>
<dbReference type="InterPro" id="IPR000719">
    <property type="entry name" value="Prot_kinase_dom"/>
</dbReference>
<dbReference type="GO" id="GO:0005524">
    <property type="term" value="F:ATP binding"/>
    <property type="evidence" value="ECO:0007669"/>
    <property type="project" value="UniProtKB-KW"/>
</dbReference>
<dbReference type="CDD" id="cd00028">
    <property type="entry name" value="B_lectin"/>
    <property type="match status" value="1"/>
</dbReference>
<dbReference type="PANTHER" id="PTHR32444:SF234">
    <property type="entry name" value="RECEPTOR-LIKE SERINE_THREONINE-PROTEIN KINASE"/>
    <property type="match status" value="1"/>
</dbReference>
<evidence type="ECO:0000313" key="24">
    <source>
        <dbReference type="Proteomes" id="UP000026915"/>
    </source>
</evidence>
<sequence length="827" mass="93003">MDVLWAFFIINTIVLVFFSGFSHGVDMLTSSQSLTDGGNLVSKEGKFQLGFFSPGSSKNRYLGIWYKNIPGQTVVWVANRRNPINDGSGLLKINSTGNLVLLSQRKGVVWSSNSTKEARNPVVQLLDSGNLVLREAEQDGNSESYLWQSFDYPADTLLPEMKLGWDLRTGLDRRLSAWTSSDDPSPGDFTTGIALYNYPDPYGWKGSNKYFRAGPWNGLRYSGARKLRPSPNFQHNFQLVFQFNFVWNEEEVYNMFYLKNKSVIARYTLNQTNYQGQHYIWNEENSTWLLYLFTPRDFCDYYGHCGAYGSCDNSESPPCQCLKGFKPKSPLYWDSLDLTQGCERNKPLNCVKGDGFIKFGGLKLPDTTNSWVNKSMNLKECRAKCLQNCSCMAYTNTDIRGGGSGCAIWFGDLIDITQLKSGGQDLYIRMSASETGAEGETKIKIAVAIVIFIVICLLLVSYYLWRRHARLKGGKENHGVNDRSNEGAEKDSELQLFNLALIAKATNDFSTGNKLGEGGFGPVYRGTLEDGQEIAVKRLSRSSGQGSNEFKNEVALIAKLQHRNLVKLLGCCMQGEERMLVYEYMPNKSLDFFIFDKTRSKLLDWSKRYHIICGIARGLVYLHHDSRLRIIHRDLKTSNILLDSEMSPKISDFGLARTFGGDQTEGNTSRVVGTYGYMAPEYAFDGQFSVKSDVFSFGILVLEIISGMKNRGFSQTSQSLNLIGHAWRLWKEGRPLDLMDSFLQESSALSEVVRCIQIGLLCVQYYPEDRPNMSSVVVMLGSENALSQPKEPGFLMNKRSHDQTDSSSSMFGSSSTNDITISQLEAR</sequence>
<dbReference type="PIRSF" id="PIRSF000641">
    <property type="entry name" value="SRK"/>
    <property type="match status" value="1"/>
</dbReference>
<dbReference type="InterPro" id="IPR003609">
    <property type="entry name" value="Pan_app"/>
</dbReference>
<evidence type="ECO:0000256" key="15">
    <source>
        <dbReference type="ARBA" id="ARBA00047899"/>
    </source>
</evidence>
<dbReference type="InParanoid" id="A0A061FDW5"/>
<dbReference type="EC" id="2.7.11.1" evidence="17"/>
<keyword evidence="6" id="KW-0732">Signal</keyword>
<dbReference type="FunFam" id="1.10.510.10:FF:000060">
    <property type="entry name" value="G-type lectin S-receptor-like serine/threonine-protein kinase"/>
    <property type="match status" value="1"/>
</dbReference>
<dbReference type="GO" id="GO:0006955">
    <property type="term" value="P:immune response"/>
    <property type="evidence" value="ECO:0000318"/>
    <property type="project" value="GO_Central"/>
</dbReference>
<dbReference type="Pfam" id="PF00954">
    <property type="entry name" value="S_locus_glycop"/>
    <property type="match status" value="1"/>
</dbReference>
<comment type="subcellular location">
    <subcellularLocation>
        <location evidence="1">Membrane</location>
        <topology evidence="1">Single-pass type I membrane protein</topology>
    </subcellularLocation>
</comment>
<accession>A0A061FDW5</accession>
<dbReference type="FunFam" id="2.90.10.10:FF:000001">
    <property type="entry name" value="G-type lectin S-receptor-like serine/threonine-protein kinase"/>
    <property type="match status" value="1"/>
</dbReference>
<dbReference type="InterPro" id="IPR001245">
    <property type="entry name" value="Ser-Thr/Tyr_kinase_cat_dom"/>
</dbReference>
<evidence type="ECO:0000259" key="22">
    <source>
        <dbReference type="PROSITE" id="PS50948"/>
    </source>
</evidence>
<dbReference type="CDD" id="cd01098">
    <property type="entry name" value="PAN_AP_plant"/>
    <property type="match status" value="1"/>
</dbReference>
<keyword evidence="24" id="KW-1185">Reference proteome</keyword>
<dbReference type="PANTHER" id="PTHR32444">
    <property type="entry name" value="BULB-TYPE LECTIN DOMAIN-CONTAINING PROTEIN"/>
    <property type="match status" value="1"/>
</dbReference>
<dbReference type="GO" id="GO:0048544">
    <property type="term" value="P:recognition of pollen"/>
    <property type="evidence" value="ECO:0007669"/>
    <property type="project" value="InterPro"/>
</dbReference>
<comment type="catalytic activity">
    <reaction evidence="15 17">
        <text>L-threonyl-[protein] + ATP = O-phospho-L-threonyl-[protein] + ADP + H(+)</text>
        <dbReference type="Rhea" id="RHEA:46608"/>
        <dbReference type="Rhea" id="RHEA-COMP:11060"/>
        <dbReference type="Rhea" id="RHEA-COMP:11605"/>
        <dbReference type="ChEBI" id="CHEBI:15378"/>
        <dbReference type="ChEBI" id="CHEBI:30013"/>
        <dbReference type="ChEBI" id="CHEBI:30616"/>
        <dbReference type="ChEBI" id="CHEBI:61977"/>
        <dbReference type="ChEBI" id="CHEBI:456216"/>
        <dbReference type="EC" id="2.7.11.1"/>
    </reaction>
</comment>
<dbReference type="SMART" id="SM00108">
    <property type="entry name" value="B_lectin"/>
    <property type="match status" value="1"/>
</dbReference>
<dbReference type="InterPro" id="IPR024171">
    <property type="entry name" value="SRK-like_kinase"/>
</dbReference>
<dbReference type="PROSITE" id="PS00108">
    <property type="entry name" value="PROTEIN_KINASE_ST"/>
    <property type="match status" value="1"/>
</dbReference>
<keyword evidence="5 19" id="KW-0812">Transmembrane</keyword>
<keyword evidence="10 19" id="KW-1133">Transmembrane helix</keyword>
<keyword evidence="8 17" id="KW-0418">Kinase</keyword>
<dbReference type="Pfam" id="PF07714">
    <property type="entry name" value="PK_Tyr_Ser-Thr"/>
    <property type="match status" value="1"/>
</dbReference>
<dbReference type="InterPro" id="IPR011009">
    <property type="entry name" value="Kinase-like_dom_sf"/>
</dbReference>
<evidence type="ECO:0000256" key="8">
    <source>
        <dbReference type="ARBA" id="ARBA00022777"/>
    </source>
</evidence>
<dbReference type="FunFam" id="3.30.200.20:FF:000195">
    <property type="entry name" value="G-type lectin S-receptor-like serine/threonine-protein kinase"/>
    <property type="match status" value="1"/>
</dbReference>
<dbReference type="Gene3D" id="2.90.10.10">
    <property type="entry name" value="Bulb-type lectin domain"/>
    <property type="match status" value="1"/>
</dbReference>
<evidence type="ECO:0000256" key="12">
    <source>
        <dbReference type="ARBA" id="ARBA00023157"/>
    </source>
</evidence>
<dbReference type="InterPro" id="IPR036426">
    <property type="entry name" value="Bulb-type_lectin_dom_sf"/>
</dbReference>
<evidence type="ECO:0000256" key="18">
    <source>
        <dbReference type="SAM" id="MobiDB-lite"/>
    </source>
</evidence>
<evidence type="ECO:0000256" key="4">
    <source>
        <dbReference type="ARBA" id="ARBA00022679"/>
    </source>
</evidence>
<evidence type="ECO:0000256" key="17">
    <source>
        <dbReference type="PIRNR" id="PIRNR000641"/>
    </source>
</evidence>
<evidence type="ECO:0000259" key="21">
    <source>
        <dbReference type="PROSITE" id="PS50927"/>
    </source>
</evidence>
<comment type="catalytic activity">
    <reaction evidence="16 17">
        <text>L-seryl-[protein] + ATP = O-phospho-L-seryl-[protein] + ADP + H(+)</text>
        <dbReference type="Rhea" id="RHEA:17989"/>
        <dbReference type="Rhea" id="RHEA-COMP:9863"/>
        <dbReference type="Rhea" id="RHEA-COMP:11604"/>
        <dbReference type="ChEBI" id="CHEBI:15378"/>
        <dbReference type="ChEBI" id="CHEBI:29999"/>
        <dbReference type="ChEBI" id="CHEBI:30616"/>
        <dbReference type="ChEBI" id="CHEBI:83421"/>
        <dbReference type="ChEBI" id="CHEBI:456216"/>
        <dbReference type="EC" id="2.7.11.1"/>
    </reaction>
</comment>
<dbReference type="Pfam" id="PF08276">
    <property type="entry name" value="PAN_2"/>
    <property type="match status" value="1"/>
</dbReference>
<dbReference type="Gene3D" id="3.30.200.20">
    <property type="entry name" value="Phosphorylase Kinase, domain 1"/>
    <property type="match status" value="1"/>
</dbReference>